<accession>A0A1B1M992</accession>
<dbReference type="SMART" id="SM00903">
    <property type="entry name" value="Flavin_Reduct"/>
    <property type="match status" value="1"/>
</dbReference>
<dbReference type="PANTHER" id="PTHR30466">
    <property type="entry name" value="FLAVIN REDUCTASE"/>
    <property type="match status" value="1"/>
</dbReference>
<protein>
    <submittedName>
        <fullName evidence="3">Major facilitator superfamily MFS_1</fullName>
    </submittedName>
</protein>
<comment type="similarity">
    <text evidence="1">Belongs to the non-flavoprotein flavin reductase family.</text>
</comment>
<dbReference type="InterPro" id="IPR002563">
    <property type="entry name" value="Flavin_Rdtase-like_dom"/>
</dbReference>
<keyword evidence="4" id="KW-1185">Reference proteome</keyword>
<evidence type="ECO:0000313" key="3">
    <source>
        <dbReference type="EMBL" id="ANS65053.1"/>
    </source>
</evidence>
<evidence type="ECO:0000313" key="4">
    <source>
        <dbReference type="Proteomes" id="UP000092598"/>
    </source>
</evidence>
<dbReference type="InterPro" id="IPR012349">
    <property type="entry name" value="Split_barrel_FMN-bd"/>
</dbReference>
<dbReference type="Proteomes" id="UP000092598">
    <property type="component" value="Chromosome"/>
</dbReference>
<proteinExistence type="inferred from homology"/>
<dbReference type="GO" id="GO:0010181">
    <property type="term" value="F:FMN binding"/>
    <property type="evidence" value="ECO:0007669"/>
    <property type="project" value="InterPro"/>
</dbReference>
<dbReference type="Gene3D" id="2.30.110.10">
    <property type="entry name" value="Electron Transport, Fmn-binding Protein, Chain A"/>
    <property type="match status" value="1"/>
</dbReference>
<dbReference type="OrthoDB" id="9792858at2"/>
<dbReference type="PANTHER" id="PTHR30466:SF11">
    <property type="entry name" value="FLAVIN-DEPENDENT MONOOXYGENASE, REDUCTASE SUBUNIT HSAB"/>
    <property type="match status" value="1"/>
</dbReference>
<dbReference type="GO" id="GO:0042602">
    <property type="term" value="F:riboflavin reductase (NADPH) activity"/>
    <property type="evidence" value="ECO:0007669"/>
    <property type="project" value="TreeGrafter"/>
</dbReference>
<sequence length="166" mass="17536">MTTMEALTSDPGELKRAFAAFPSGVAALSARVHGDPTVMIVSSFAVGISADPPLVSFAVQHTSTTWPALSRAQAIGVSVLGQEHSGKARQLASPGKQGRFAGLGTAEAASGAIFLEGAPVWLECTIEHTYPAGDHDIIVLRVLAMMADDERNPLVWHRRTFKTLAD</sequence>
<dbReference type="SUPFAM" id="SSF50475">
    <property type="entry name" value="FMN-binding split barrel"/>
    <property type="match status" value="1"/>
</dbReference>
<evidence type="ECO:0000256" key="1">
    <source>
        <dbReference type="ARBA" id="ARBA00008898"/>
    </source>
</evidence>
<dbReference type="STRING" id="1915.SLINC_2829"/>
<evidence type="ECO:0000256" key="2">
    <source>
        <dbReference type="ARBA" id="ARBA00023002"/>
    </source>
</evidence>
<gene>
    <name evidence="3" type="ORF">SLINC_2829</name>
</gene>
<name>A0A1B1M992_STRLN</name>
<dbReference type="KEGG" id="sls:SLINC_2829"/>
<dbReference type="RefSeq" id="WP_067432174.1">
    <property type="nucleotide sequence ID" value="NZ_CP016438.1"/>
</dbReference>
<organism evidence="3 4">
    <name type="scientific">Streptomyces lincolnensis</name>
    <dbReference type="NCBI Taxonomy" id="1915"/>
    <lineage>
        <taxon>Bacteria</taxon>
        <taxon>Bacillati</taxon>
        <taxon>Actinomycetota</taxon>
        <taxon>Actinomycetes</taxon>
        <taxon>Kitasatosporales</taxon>
        <taxon>Streptomycetaceae</taxon>
        <taxon>Streptomyces</taxon>
    </lineage>
</organism>
<dbReference type="InterPro" id="IPR050268">
    <property type="entry name" value="NADH-dep_flavin_reductase"/>
</dbReference>
<reference evidence="3 4" key="1">
    <citation type="submission" date="2016-07" db="EMBL/GenBank/DDBJ databases">
        <title>Enhancement of antibiotic productionsby engineered nitrateutilization in actinobacteria.</title>
        <authorList>
            <person name="Meng S.C."/>
        </authorList>
    </citation>
    <scope>NUCLEOTIDE SEQUENCE [LARGE SCALE GENOMIC DNA]</scope>
    <source>
        <strain evidence="3 4">NRRL 2936</strain>
    </source>
</reference>
<keyword evidence="2" id="KW-0560">Oxidoreductase</keyword>
<dbReference type="AlphaFoldDB" id="A0A1B1M992"/>
<dbReference type="PATRIC" id="fig|1915.4.peg.3123"/>
<dbReference type="EMBL" id="CP016438">
    <property type="protein sequence ID" value="ANS65053.1"/>
    <property type="molecule type" value="Genomic_DNA"/>
</dbReference>
<dbReference type="Pfam" id="PF01613">
    <property type="entry name" value="Flavin_Reduct"/>
    <property type="match status" value="1"/>
</dbReference>